<gene>
    <name evidence="2" type="ORF">BV898_09888</name>
</gene>
<dbReference type="Gene3D" id="3.40.630.30">
    <property type="match status" value="1"/>
</dbReference>
<comment type="caution">
    <text evidence="2">The sequence shown here is derived from an EMBL/GenBank/DDBJ whole genome shotgun (WGS) entry which is preliminary data.</text>
</comment>
<feature type="domain" description="N-acetyltransferase" evidence="1">
    <location>
        <begin position="59"/>
        <end position="150"/>
    </location>
</feature>
<dbReference type="GO" id="GO:0016747">
    <property type="term" value="F:acyltransferase activity, transferring groups other than amino-acyl groups"/>
    <property type="evidence" value="ECO:0007669"/>
    <property type="project" value="InterPro"/>
</dbReference>
<dbReference type="OrthoDB" id="2019666at2759"/>
<accession>A0A1W0WLC9</accession>
<dbReference type="EMBL" id="MTYJ01000080">
    <property type="protein sequence ID" value="OQV15967.1"/>
    <property type="molecule type" value="Genomic_DNA"/>
</dbReference>
<organism evidence="2 3">
    <name type="scientific">Hypsibius exemplaris</name>
    <name type="common">Freshwater tardigrade</name>
    <dbReference type="NCBI Taxonomy" id="2072580"/>
    <lineage>
        <taxon>Eukaryota</taxon>
        <taxon>Metazoa</taxon>
        <taxon>Ecdysozoa</taxon>
        <taxon>Tardigrada</taxon>
        <taxon>Eutardigrada</taxon>
        <taxon>Parachela</taxon>
        <taxon>Hypsibioidea</taxon>
        <taxon>Hypsibiidae</taxon>
        <taxon>Hypsibius</taxon>
    </lineage>
</organism>
<sequence length="240" mass="26104">MEYCLIEGPDISDALLEGCSQLFSQHYGVWSSAAATPTHCGGKAGSPVEMSAQQMRVQLLFDETCGVAVCLSNGLPVGQAFFCTFTLPALHDDDGSRNVCWITQLVVHADRRRQGIAVKLLSLVVDSRARDCVAVGVASCNPTTVRAVERVAGGVSEVDEGLVREVFSHCSVPHLKRATDLVVSECECAVNTNFFVDHLEGLFMLEKLKCQWVLGVVREGWEYLSIVRLSNLPESEEVNG</sequence>
<evidence type="ECO:0000313" key="3">
    <source>
        <dbReference type="Proteomes" id="UP000192578"/>
    </source>
</evidence>
<reference evidence="3" key="1">
    <citation type="submission" date="2017-01" db="EMBL/GenBank/DDBJ databases">
        <title>Comparative genomics of anhydrobiosis in the tardigrade Hypsibius dujardini.</title>
        <authorList>
            <person name="Yoshida Y."/>
            <person name="Koutsovoulos G."/>
            <person name="Laetsch D."/>
            <person name="Stevens L."/>
            <person name="Kumar S."/>
            <person name="Horikawa D."/>
            <person name="Ishino K."/>
            <person name="Komine S."/>
            <person name="Tomita M."/>
            <person name="Blaxter M."/>
            <person name="Arakawa K."/>
        </authorList>
    </citation>
    <scope>NUCLEOTIDE SEQUENCE [LARGE SCALE GENOMIC DNA]</scope>
    <source>
        <strain evidence="3">Z151</strain>
    </source>
</reference>
<protein>
    <recommendedName>
        <fullName evidence="1">N-acetyltransferase domain-containing protein</fullName>
    </recommendedName>
</protein>
<dbReference type="AlphaFoldDB" id="A0A1W0WLC9"/>
<dbReference type="Pfam" id="PF00583">
    <property type="entry name" value="Acetyltransf_1"/>
    <property type="match status" value="1"/>
</dbReference>
<dbReference type="Proteomes" id="UP000192578">
    <property type="component" value="Unassembled WGS sequence"/>
</dbReference>
<dbReference type="SUPFAM" id="SSF55729">
    <property type="entry name" value="Acyl-CoA N-acyltransferases (Nat)"/>
    <property type="match status" value="1"/>
</dbReference>
<keyword evidence="3" id="KW-1185">Reference proteome</keyword>
<dbReference type="InterPro" id="IPR000182">
    <property type="entry name" value="GNAT_dom"/>
</dbReference>
<dbReference type="InterPro" id="IPR016181">
    <property type="entry name" value="Acyl_CoA_acyltransferase"/>
</dbReference>
<name>A0A1W0WLC9_HYPEX</name>
<evidence type="ECO:0000259" key="1">
    <source>
        <dbReference type="Pfam" id="PF00583"/>
    </source>
</evidence>
<dbReference type="CDD" id="cd04301">
    <property type="entry name" value="NAT_SF"/>
    <property type="match status" value="1"/>
</dbReference>
<proteinExistence type="predicted"/>
<evidence type="ECO:0000313" key="2">
    <source>
        <dbReference type="EMBL" id="OQV15967.1"/>
    </source>
</evidence>